<dbReference type="EMBL" id="RBKU01000001">
    <property type="protein sequence ID" value="RKR81991.1"/>
    <property type="molecule type" value="Genomic_DNA"/>
</dbReference>
<dbReference type="Proteomes" id="UP000268007">
    <property type="component" value="Unassembled WGS sequence"/>
</dbReference>
<name>A0A495J024_9SPHI</name>
<gene>
    <name evidence="2" type="ORF">BDD43_2155</name>
</gene>
<feature type="region of interest" description="Disordered" evidence="1">
    <location>
        <begin position="76"/>
        <end position="137"/>
    </location>
</feature>
<dbReference type="RefSeq" id="WP_121197636.1">
    <property type="nucleotide sequence ID" value="NZ_RBKU01000001.1"/>
</dbReference>
<feature type="compositionally biased region" description="Polar residues" evidence="1">
    <location>
        <begin position="7"/>
        <end position="18"/>
    </location>
</feature>
<feature type="region of interest" description="Disordered" evidence="1">
    <location>
        <begin position="1"/>
        <end position="22"/>
    </location>
</feature>
<evidence type="ECO:0000313" key="2">
    <source>
        <dbReference type="EMBL" id="RKR81991.1"/>
    </source>
</evidence>
<evidence type="ECO:0000313" key="3">
    <source>
        <dbReference type="Proteomes" id="UP000268007"/>
    </source>
</evidence>
<protein>
    <submittedName>
        <fullName evidence="2">Uncharacterized protein</fullName>
    </submittedName>
</protein>
<organism evidence="2 3">
    <name type="scientific">Mucilaginibacter gracilis</name>
    <dbReference type="NCBI Taxonomy" id="423350"/>
    <lineage>
        <taxon>Bacteria</taxon>
        <taxon>Pseudomonadati</taxon>
        <taxon>Bacteroidota</taxon>
        <taxon>Sphingobacteriia</taxon>
        <taxon>Sphingobacteriales</taxon>
        <taxon>Sphingobacteriaceae</taxon>
        <taxon>Mucilaginibacter</taxon>
    </lineage>
</organism>
<accession>A0A495J024</accession>
<feature type="compositionally biased region" description="Basic and acidic residues" evidence="1">
    <location>
        <begin position="76"/>
        <end position="86"/>
    </location>
</feature>
<comment type="caution">
    <text evidence="2">The sequence shown here is derived from an EMBL/GenBank/DDBJ whole genome shotgun (WGS) entry which is preliminary data.</text>
</comment>
<feature type="compositionally biased region" description="Polar residues" evidence="1">
    <location>
        <begin position="99"/>
        <end position="110"/>
    </location>
</feature>
<dbReference type="AlphaFoldDB" id="A0A495J024"/>
<reference evidence="2 3" key="1">
    <citation type="submission" date="2018-10" db="EMBL/GenBank/DDBJ databases">
        <title>Genomic Encyclopedia of Archaeal and Bacterial Type Strains, Phase II (KMG-II): from individual species to whole genera.</title>
        <authorList>
            <person name="Goeker M."/>
        </authorList>
    </citation>
    <scope>NUCLEOTIDE SEQUENCE [LARGE SCALE GENOMIC DNA]</scope>
    <source>
        <strain evidence="2 3">DSM 18602</strain>
    </source>
</reference>
<keyword evidence="3" id="KW-1185">Reference proteome</keyword>
<sequence length="137" mass="15944">MKEETNETTNASQPTETEMNGMYQNAWLGFHADAQEAKQDLNRRYAKMVNTFGSYKQMPDGVKEILKEDYAAHKAKWGENGEEQQKRFGANEPEPIQLAGTTKTQPSPEQSQKRQEFLQKMQAQRQPQPSRRMEYER</sequence>
<proteinExistence type="predicted"/>
<dbReference type="OrthoDB" id="797766at2"/>
<evidence type="ECO:0000256" key="1">
    <source>
        <dbReference type="SAM" id="MobiDB-lite"/>
    </source>
</evidence>